<keyword evidence="9" id="KW-1185">Reference proteome</keyword>
<evidence type="ECO:0000256" key="5">
    <source>
        <dbReference type="SAM" id="MobiDB-lite"/>
    </source>
</evidence>
<dbReference type="Pfam" id="PF12698">
    <property type="entry name" value="ABC2_membrane_3"/>
    <property type="match status" value="1"/>
</dbReference>
<keyword evidence="2 6" id="KW-0812">Transmembrane</keyword>
<dbReference type="InterPro" id="IPR013525">
    <property type="entry name" value="ABC2_TM"/>
</dbReference>
<comment type="caution">
    <text evidence="8">The sequence shown here is derived from an EMBL/GenBank/DDBJ whole genome shotgun (WGS) entry which is preliminary data.</text>
</comment>
<feature type="transmembrane region" description="Helical" evidence="6">
    <location>
        <begin position="44"/>
        <end position="63"/>
    </location>
</feature>
<sequence length="282" mass="30610">MTKTITNVTKRRLSPTARPGGSTSAMLWAQVRSEFLAAFRVPEFLIGIVAVPVMLYAMFGLTSSGTLPDGTQVRALMMASFAAYGLLSLAIFTFGVDVAQDRKGGWLRLMRVTPMPAWVYFAGKFAMSVLFGALTLLVLFAVAALAGGVRLPPEKWLATFGVLLLGGLSLSTLGFALGYLARPKAASTIANLVYLPLSFASGFFFPLSRLPEFLRETAPYLPTYHFGQLVWSTVGSREAAQAFTGVEPGGTLEHALWLLGTFVFFGLLALWGYRRDRDEARS</sequence>
<protein>
    <submittedName>
        <fullName evidence="8">Daunorubicin resistance ABC transporter membrane protein</fullName>
    </submittedName>
</protein>
<reference evidence="8 9" key="1">
    <citation type="submission" date="2018-08" db="EMBL/GenBank/DDBJ databases">
        <title>Meiothermus terrae DSM 26712 genome sequencing project.</title>
        <authorList>
            <person name="Da Costa M.S."/>
            <person name="Albuquerque L."/>
            <person name="Raposo P."/>
            <person name="Froufe H.J.C."/>
            <person name="Barroso C.S."/>
            <person name="Egas C."/>
        </authorList>
    </citation>
    <scope>NUCLEOTIDE SEQUENCE [LARGE SCALE GENOMIC DNA]</scope>
    <source>
        <strain evidence="8 9">DSM 26712</strain>
    </source>
</reference>
<feature type="transmembrane region" description="Helical" evidence="6">
    <location>
        <begin position="156"/>
        <end position="181"/>
    </location>
</feature>
<organism evidence="8 9">
    <name type="scientific">Calidithermus terrae</name>
    <dbReference type="NCBI Taxonomy" id="1408545"/>
    <lineage>
        <taxon>Bacteria</taxon>
        <taxon>Thermotogati</taxon>
        <taxon>Deinococcota</taxon>
        <taxon>Deinococci</taxon>
        <taxon>Thermales</taxon>
        <taxon>Thermaceae</taxon>
        <taxon>Calidithermus</taxon>
    </lineage>
</organism>
<dbReference type="GO" id="GO:0140359">
    <property type="term" value="F:ABC-type transporter activity"/>
    <property type="evidence" value="ECO:0007669"/>
    <property type="project" value="InterPro"/>
</dbReference>
<gene>
    <name evidence="8" type="ORF">Mterra_02389</name>
</gene>
<evidence type="ECO:0000256" key="6">
    <source>
        <dbReference type="SAM" id="Phobius"/>
    </source>
</evidence>
<feature type="transmembrane region" description="Helical" evidence="6">
    <location>
        <begin position="117"/>
        <end position="144"/>
    </location>
</feature>
<feature type="domain" description="ABC-2 type transporter transmembrane" evidence="7">
    <location>
        <begin position="78"/>
        <end position="271"/>
    </location>
</feature>
<dbReference type="InterPro" id="IPR000412">
    <property type="entry name" value="ABC_2_transport"/>
</dbReference>
<dbReference type="PANTHER" id="PTHR43229">
    <property type="entry name" value="NODULATION PROTEIN J"/>
    <property type="match status" value="1"/>
</dbReference>
<evidence type="ECO:0000256" key="1">
    <source>
        <dbReference type="ARBA" id="ARBA00004141"/>
    </source>
</evidence>
<dbReference type="EMBL" id="QXDL01000099">
    <property type="protein sequence ID" value="RIH83149.1"/>
    <property type="molecule type" value="Genomic_DNA"/>
</dbReference>
<evidence type="ECO:0000313" key="9">
    <source>
        <dbReference type="Proteomes" id="UP000265715"/>
    </source>
</evidence>
<evidence type="ECO:0000256" key="2">
    <source>
        <dbReference type="ARBA" id="ARBA00022692"/>
    </source>
</evidence>
<evidence type="ECO:0000256" key="4">
    <source>
        <dbReference type="ARBA" id="ARBA00023136"/>
    </source>
</evidence>
<evidence type="ECO:0000313" key="8">
    <source>
        <dbReference type="EMBL" id="RIH83149.1"/>
    </source>
</evidence>
<dbReference type="GO" id="GO:0043190">
    <property type="term" value="C:ATP-binding cassette (ABC) transporter complex"/>
    <property type="evidence" value="ECO:0007669"/>
    <property type="project" value="InterPro"/>
</dbReference>
<feature type="transmembrane region" description="Helical" evidence="6">
    <location>
        <begin position="255"/>
        <end position="273"/>
    </location>
</feature>
<name>A0A399EJA2_9DEIN</name>
<comment type="subcellular location">
    <subcellularLocation>
        <location evidence="1">Membrane</location>
        <topology evidence="1">Multi-pass membrane protein</topology>
    </subcellularLocation>
</comment>
<dbReference type="InterPro" id="IPR051784">
    <property type="entry name" value="Nod_factor_ABC_transporter"/>
</dbReference>
<dbReference type="RefSeq" id="WP_119315427.1">
    <property type="nucleotide sequence ID" value="NZ_QXDL01000099.1"/>
</dbReference>
<dbReference type="Proteomes" id="UP000265715">
    <property type="component" value="Unassembled WGS sequence"/>
</dbReference>
<proteinExistence type="predicted"/>
<keyword evidence="4 6" id="KW-0472">Membrane</keyword>
<feature type="region of interest" description="Disordered" evidence="5">
    <location>
        <begin position="1"/>
        <end position="22"/>
    </location>
</feature>
<accession>A0A399EJA2</accession>
<dbReference type="AlphaFoldDB" id="A0A399EJA2"/>
<feature type="transmembrane region" description="Helical" evidence="6">
    <location>
        <begin position="188"/>
        <end position="207"/>
    </location>
</feature>
<dbReference type="OrthoDB" id="9786643at2"/>
<evidence type="ECO:0000259" key="7">
    <source>
        <dbReference type="Pfam" id="PF12698"/>
    </source>
</evidence>
<dbReference type="PIRSF" id="PIRSF006648">
    <property type="entry name" value="DrrB"/>
    <property type="match status" value="1"/>
</dbReference>
<dbReference type="PANTHER" id="PTHR43229:SF2">
    <property type="entry name" value="NODULATION PROTEIN J"/>
    <property type="match status" value="1"/>
</dbReference>
<feature type="transmembrane region" description="Helical" evidence="6">
    <location>
        <begin position="75"/>
        <end position="96"/>
    </location>
</feature>
<evidence type="ECO:0000256" key="3">
    <source>
        <dbReference type="ARBA" id="ARBA00022989"/>
    </source>
</evidence>
<keyword evidence="3 6" id="KW-1133">Transmembrane helix</keyword>